<feature type="compositionally biased region" description="Pro residues" evidence="1">
    <location>
        <begin position="670"/>
        <end position="681"/>
    </location>
</feature>
<sequence length="687" mass="74450">MGTKYEMPHMASCENYHARQPSLCAPSMAASDRWRPALNEREAPNEQIFHPTSRYPAASQNHTQPMSAAGTRPPAPPSDLPAAPLRQLAPHQTAAAISPSSARTLVENEQSGDAKMTLHSLNIPERISPNGGSLADLLAEVTALLWFQTTRIVEKAGKMHTLPPNTPVQPLASNAVASQHFKKWVLTMLTTTQVTQNVAVLALLYIYRLKMANPTVKGRPGSEFRLLTVALMLGNKFLDDNTYTNKTWADVSYISVTEIHVMEVEFLSNMRYSLLVTEAEWDQWLDRLKGFWRYLELAQRAVSSSPSPLLIPSPTARTLASPLPSPTGSLNNRPSPNLGPVPNGNGAHNWPASYSGSNAVSPLALKPEPQLLFRKRSSPDQAGSAEPPAKRVNRAPVEQVKPSAHVPSQALRQHPSAIPHAQPVPQQLAIFPAVTQRPPHVVPPDQARVPVPSLTLNTAQPAATVPVTQSQPYGSSAYAPPQASPLSLPPLVPGVRAMSTVFPTTTYTPPQPTPVTCGAVTPTTSFPPVSYGTPTKRLSPQNAFSSGVSYAGSSPLVDPFGHHMATPIGNSGSASGLHTPISHSPSVYLQQRNSPYRPVRHVSTLLYPPPSAFLEQYHLPNPVLPNQMHYQPLGKRNEYRTGILPEFALTTADRTRPAPGGQHPFQSRQPYPPRPTGPPALPYTGHY</sequence>
<dbReference type="EMBL" id="BAAFSV010000006">
    <property type="protein sequence ID" value="GAB1321074.1"/>
    <property type="molecule type" value="Genomic_DNA"/>
</dbReference>
<evidence type="ECO:0000313" key="3">
    <source>
        <dbReference type="Proteomes" id="UP001628179"/>
    </source>
</evidence>
<feature type="region of interest" description="Disordered" evidence="1">
    <location>
        <begin position="29"/>
        <end position="111"/>
    </location>
</feature>
<name>A0ABQ0GTK9_9PEZI</name>
<reference evidence="2 3" key="1">
    <citation type="submission" date="2024-09" db="EMBL/GenBank/DDBJ databases">
        <title>Itraconazole resistance in Madurella fahalii resulting from another homologue of gene encoding cytochrome P450 14-alpha sterol demethylase (CYP51).</title>
        <authorList>
            <person name="Yoshioka I."/>
            <person name="Fahal A.H."/>
            <person name="Kaneko S."/>
            <person name="Yaguchi T."/>
        </authorList>
    </citation>
    <scope>NUCLEOTIDE SEQUENCE [LARGE SCALE GENOMIC DNA]</scope>
    <source>
        <strain evidence="2 3">IFM 68171</strain>
    </source>
</reference>
<organism evidence="2 3">
    <name type="scientific">Madurella fahalii</name>
    <dbReference type="NCBI Taxonomy" id="1157608"/>
    <lineage>
        <taxon>Eukaryota</taxon>
        <taxon>Fungi</taxon>
        <taxon>Dikarya</taxon>
        <taxon>Ascomycota</taxon>
        <taxon>Pezizomycotina</taxon>
        <taxon>Sordariomycetes</taxon>
        <taxon>Sordariomycetidae</taxon>
        <taxon>Sordariales</taxon>
        <taxon>Sordariales incertae sedis</taxon>
        <taxon>Madurella</taxon>
    </lineage>
</organism>
<dbReference type="Pfam" id="PF08613">
    <property type="entry name" value="Cyclin"/>
    <property type="match status" value="1"/>
</dbReference>
<dbReference type="PANTHER" id="PTHR15615:SF118">
    <property type="entry name" value="CYCLIN, HYPOTHETICAL (EUROFUNG)"/>
    <property type="match status" value="1"/>
</dbReference>
<comment type="caution">
    <text evidence="2">The sequence shown here is derived from an EMBL/GenBank/DDBJ whole genome shotgun (WGS) entry which is preliminary data.</text>
</comment>
<protein>
    <submittedName>
        <fullName evidence="2">Uncharacterized protein</fullName>
    </submittedName>
</protein>
<feature type="compositionally biased region" description="Polar residues" evidence="1">
    <location>
        <begin position="326"/>
        <end position="335"/>
    </location>
</feature>
<feature type="compositionally biased region" description="Polar residues" evidence="1">
    <location>
        <begin position="98"/>
        <end position="111"/>
    </location>
</feature>
<accession>A0ABQ0GTK9</accession>
<dbReference type="CDD" id="cd20557">
    <property type="entry name" value="CYCLIN_ScPCL1-like"/>
    <property type="match status" value="1"/>
</dbReference>
<dbReference type="Gene3D" id="1.10.472.10">
    <property type="entry name" value="Cyclin-like"/>
    <property type="match status" value="1"/>
</dbReference>
<dbReference type="GeneID" id="98182026"/>
<dbReference type="PANTHER" id="PTHR15615">
    <property type="match status" value="1"/>
</dbReference>
<evidence type="ECO:0000256" key="1">
    <source>
        <dbReference type="SAM" id="MobiDB-lite"/>
    </source>
</evidence>
<dbReference type="SUPFAM" id="SSF47954">
    <property type="entry name" value="Cyclin-like"/>
    <property type="match status" value="1"/>
</dbReference>
<dbReference type="InterPro" id="IPR036915">
    <property type="entry name" value="Cyclin-like_sf"/>
</dbReference>
<feature type="compositionally biased region" description="Low complexity" evidence="1">
    <location>
        <begin position="305"/>
        <end position="314"/>
    </location>
</feature>
<feature type="region of interest" description="Disordered" evidence="1">
    <location>
        <begin position="305"/>
        <end position="353"/>
    </location>
</feature>
<gene>
    <name evidence="2" type="ORF">MFIFM68171_11284</name>
</gene>
<evidence type="ECO:0000313" key="2">
    <source>
        <dbReference type="EMBL" id="GAB1321074.1"/>
    </source>
</evidence>
<dbReference type="InterPro" id="IPR013922">
    <property type="entry name" value="Cyclin_PHO80-like"/>
</dbReference>
<feature type="compositionally biased region" description="Basic and acidic residues" evidence="1">
    <location>
        <begin position="32"/>
        <end position="44"/>
    </location>
</feature>
<dbReference type="RefSeq" id="XP_070922804.1">
    <property type="nucleotide sequence ID" value="XM_071066703.1"/>
</dbReference>
<feature type="region of interest" description="Disordered" evidence="1">
    <location>
        <begin position="375"/>
        <end position="400"/>
    </location>
</feature>
<proteinExistence type="predicted"/>
<keyword evidence="3" id="KW-1185">Reference proteome</keyword>
<feature type="region of interest" description="Disordered" evidence="1">
    <location>
        <begin position="650"/>
        <end position="687"/>
    </location>
</feature>
<dbReference type="Proteomes" id="UP001628179">
    <property type="component" value="Unassembled WGS sequence"/>
</dbReference>